<dbReference type="InterPro" id="IPR013154">
    <property type="entry name" value="ADH-like_N"/>
</dbReference>
<dbReference type="CDD" id="cd02440">
    <property type="entry name" value="AdoMet_MTases"/>
    <property type="match status" value="1"/>
</dbReference>
<dbReference type="InterPro" id="IPR050444">
    <property type="entry name" value="Polyketide_Synthase"/>
</dbReference>
<dbReference type="AlphaFoldDB" id="A0A7R7VH79"/>
<keyword evidence="2" id="KW-0511">Multifunctional enzyme</keyword>
<reference evidence="5" key="1">
    <citation type="submission" date="2021-01" db="EMBL/GenBank/DDBJ databases">
        <authorList>
            <consortium name="Aspergillus chevalieri M1 genome sequencing consortium"/>
            <person name="Kazuki M."/>
            <person name="Futagami T."/>
        </authorList>
    </citation>
    <scope>NUCLEOTIDE SEQUENCE</scope>
    <source>
        <strain evidence="5">M1</strain>
    </source>
</reference>
<keyword evidence="6" id="KW-1185">Reference proteome</keyword>
<dbReference type="SUPFAM" id="SSF50129">
    <property type="entry name" value="GroES-like"/>
    <property type="match status" value="1"/>
</dbReference>
<dbReference type="GO" id="GO:0016491">
    <property type="term" value="F:oxidoreductase activity"/>
    <property type="evidence" value="ECO:0007669"/>
    <property type="project" value="InterPro"/>
</dbReference>
<dbReference type="CDD" id="cd05195">
    <property type="entry name" value="enoyl_red"/>
    <property type="match status" value="1"/>
</dbReference>
<dbReference type="RefSeq" id="XP_043132216.1">
    <property type="nucleotide sequence ID" value="XM_043275627.1"/>
</dbReference>
<dbReference type="InterPro" id="IPR029063">
    <property type="entry name" value="SAM-dependent_MTases_sf"/>
</dbReference>
<dbReference type="GeneID" id="66978053"/>
<dbReference type="SMART" id="SM00829">
    <property type="entry name" value="PKS_ER"/>
    <property type="match status" value="1"/>
</dbReference>
<dbReference type="InterPro" id="IPR020843">
    <property type="entry name" value="ER"/>
</dbReference>
<feature type="domain" description="Enoyl reductase (ER)" evidence="4">
    <location>
        <begin position="528"/>
        <end position="675"/>
    </location>
</feature>
<evidence type="ECO:0000259" key="4">
    <source>
        <dbReference type="SMART" id="SM00829"/>
    </source>
</evidence>
<dbReference type="Gene3D" id="3.90.180.10">
    <property type="entry name" value="Medium-chain alcohol dehydrogenases, catalytic domain"/>
    <property type="match status" value="1"/>
</dbReference>
<dbReference type="InterPro" id="IPR013217">
    <property type="entry name" value="Methyltransf_12"/>
</dbReference>
<gene>
    <name evidence="5" type="ORF">ACHE_11096A</name>
</gene>
<dbReference type="KEGG" id="ache:ACHE_11096A"/>
<feature type="chain" id="PRO_5031504206" evidence="3">
    <location>
        <begin position="26"/>
        <end position="675"/>
    </location>
</feature>
<dbReference type="Proteomes" id="UP000637239">
    <property type="component" value="Chromosome 1"/>
</dbReference>
<dbReference type="SUPFAM" id="SSF53335">
    <property type="entry name" value="S-adenosyl-L-methionine-dependent methyltransferases"/>
    <property type="match status" value="1"/>
</dbReference>
<accession>A0A7R7VH79</accession>
<sequence>MRHLDHLWFVLARLLIVETYHQTRSSTPTSEHLKRYLAFIESQYEVICSASPELLPEMRDVNASDPQSRRSQIEQLVAMRPDCEDGDSWPRASKPFKLVLDRIGDILQGNVNPLELLMENNVLRYFYGSLFIRMDWDGFLSLLSHSNPTLRVLEICAGTGATTAIVLKGLASGHKGRMYTKYTFTDISPGFLPDAKNQFKDHQGIEYTTLDISQCPMKQGFEPESYDLVIASNVLHATPSISETLSNVRRLIAPGGHFLLHEICNPCPFIDYVMGLFPGWWIGEQDGRKDRPYISTERWHNELLEAGFTGNDMVRLDGDDSYFITASILSRPQPKEVSRGDLHLLYRGTISQWARNLEKLLILDGYTVRWCTLQQTPPPGSDVISLIDLEGPFLDDLSSVDFAAFKQCFSALKNVRLLWVTRSIQLECEDPRFGLSLGLVRTCRHEIAEDFVTLEIDQLDGTAIESVIKVLNKMKSQQDKPWLYPDYEFALQGGVIHTPRFQWSTIDDQLVGALDGSESKTLDIGTYGVISSLTWASASPLLALAEDEVEVDVKYVGLNFRDTLVMLGLFGNMSECGVEGSGIVRKVGSGIRNLKVGDHVMLASAGLFSTRKVLPANVCLKLPDNISLQDAATILCVFTTAIHSLVDMGRLQKGQSVLIHAACGGVGLAASKYVK</sequence>
<dbReference type="GO" id="GO:0016740">
    <property type="term" value="F:transferase activity"/>
    <property type="evidence" value="ECO:0007669"/>
    <property type="project" value="UniProtKB-KW"/>
</dbReference>
<organism evidence="5 6">
    <name type="scientific">Aspergillus chevalieri</name>
    <name type="common">Eurotium chevalieri</name>
    <dbReference type="NCBI Taxonomy" id="182096"/>
    <lineage>
        <taxon>Eukaryota</taxon>
        <taxon>Fungi</taxon>
        <taxon>Dikarya</taxon>
        <taxon>Ascomycota</taxon>
        <taxon>Pezizomycotina</taxon>
        <taxon>Eurotiomycetes</taxon>
        <taxon>Eurotiomycetidae</taxon>
        <taxon>Eurotiales</taxon>
        <taxon>Aspergillaceae</taxon>
        <taxon>Aspergillus</taxon>
        <taxon>Aspergillus subgen. Aspergillus</taxon>
    </lineage>
</organism>
<evidence type="ECO:0000256" key="1">
    <source>
        <dbReference type="ARBA" id="ARBA00022679"/>
    </source>
</evidence>
<dbReference type="InterPro" id="IPR011032">
    <property type="entry name" value="GroES-like_sf"/>
</dbReference>
<evidence type="ECO:0000313" key="6">
    <source>
        <dbReference type="Proteomes" id="UP000637239"/>
    </source>
</evidence>
<evidence type="ECO:0000256" key="3">
    <source>
        <dbReference type="SAM" id="SignalP"/>
    </source>
</evidence>
<keyword evidence="1" id="KW-0808">Transferase</keyword>
<protein>
    <submittedName>
        <fullName evidence="5">Putative secondary metabolism biosynthetic enzyme</fullName>
    </submittedName>
</protein>
<keyword evidence="3" id="KW-0732">Signal</keyword>
<dbReference type="Gene3D" id="3.40.50.150">
    <property type="entry name" value="Vaccinia Virus protein VP39"/>
    <property type="match status" value="1"/>
</dbReference>
<dbReference type="Pfam" id="PF08240">
    <property type="entry name" value="ADH_N"/>
    <property type="match status" value="1"/>
</dbReference>
<dbReference type="Pfam" id="PF08242">
    <property type="entry name" value="Methyltransf_12"/>
    <property type="match status" value="1"/>
</dbReference>
<dbReference type="EMBL" id="AP024416">
    <property type="protein sequence ID" value="BCR83694.1"/>
    <property type="molecule type" value="Genomic_DNA"/>
</dbReference>
<evidence type="ECO:0000313" key="5">
    <source>
        <dbReference type="EMBL" id="BCR83694.1"/>
    </source>
</evidence>
<name>A0A7R7VH79_ASPCH</name>
<dbReference type="PANTHER" id="PTHR45681:SF6">
    <property type="entry name" value="POLYKETIDE SYNTHASE 37"/>
    <property type="match status" value="1"/>
</dbReference>
<reference evidence="5" key="2">
    <citation type="submission" date="2021-02" db="EMBL/GenBank/DDBJ databases">
        <title>Aspergillus chevalieri M1 genome sequence.</title>
        <authorList>
            <person name="Kadooka C."/>
            <person name="Mori K."/>
            <person name="Futagami T."/>
        </authorList>
    </citation>
    <scope>NUCLEOTIDE SEQUENCE</scope>
    <source>
        <strain evidence="5">M1</strain>
    </source>
</reference>
<feature type="signal peptide" evidence="3">
    <location>
        <begin position="1"/>
        <end position="25"/>
    </location>
</feature>
<evidence type="ECO:0000256" key="2">
    <source>
        <dbReference type="ARBA" id="ARBA00023268"/>
    </source>
</evidence>
<dbReference type="PANTHER" id="PTHR45681">
    <property type="entry name" value="POLYKETIDE SYNTHASE 44-RELATED"/>
    <property type="match status" value="1"/>
</dbReference>
<proteinExistence type="predicted"/>